<dbReference type="Gene3D" id="3.40.309.10">
    <property type="entry name" value="Aldehyde Dehydrogenase, Chain A, domain 2"/>
    <property type="match status" value="1"/>
</dbReference>
<proteinExistence type="inferred from homology"/>
<dbReference type="PANTHER" id="PTHR11699">
    <property type="entry name" value="ALDEHYDE DEHYDROGENASE-RELATED"/>
    <property type="match status" value="1"/>
</dbReference>
<evidence type="ECO:0000256" key="3">
    <source>
        <dbReference type="PIRNR" id="PIRNR036492"/>
    </source>
</evidence>
<dbReference type="InterPro" id="IPR029510">
    <property type="entry name" value="Ald_DH_CS_GLU"/>
</dbReference>
<evidence type="ECO:0000256" key="1">
    <source>
        <dbReference type="ARBA" id="ARBA00009986"/>
    </source>
</evidence>
<dbReference type="InterPro" id="IPR015590">
    <property type="entry name" value="Aldehyde_DH_dom"/>
</dbReference>
<evidence type="ECO:0000256" key="5">
    <source>
        <dbReference type="RuleBase" id="RU003345"/>
    </source>
</evidence>
<comment type="similarity">
    <text evidence="1 3 5">Belongs to the aldehyde dehydrogenase family.</text>
</comment>
<feature type="active site" evidence="4">
    <location>
        <position position="237"/>
    </location>
</feature>
<name>A0ABT0LHM5_9GAMM</name>
<dbReference type="CDD" id="cd07099">
    <property type="entry name" value="ALDH_DDALDH"/>
    <property type="match status" value="1"/>
</dbReference>
<evidence type="ECO:0000256" key="4">
    <source>
        <dbReference type="PROSITE-ProRule" id="PRU10007"/>
    </source>
</evidence>
<dbReference type="SUPFAM" id="SSF53720">
    <property type="entry name" value="ALDH-like"/>
    <property type="match status" value="1"/>
</dbReference>
<keyword evidence="2 3" id="KW-0560">Oxidoreductase</keyword>
<evidence type="ECO:0000313" key="8">
    <source>
        <dbReference type="Proteomes" id="UP001203423"/>
    </source>
</evidence>
<dbReference type="EMBL" id="JAKIKS010000136">
    <property type="protein sequence ID" value="MCL1127216.1"/>
    <property type="molecule type" value="Genomic_DNA"/>
</dbReference>
<keyword evidence="8" id="KW-1185">Reference proteome</keyword>
<sequence>MNATMAHNKAAMSTIDTLTRVNVTETSQAQLEQQVQAARLAQYRLAKSSVKQRLAAIRDVRNALFTGREAIIEQICLETGKCRTDAQLAEIMGVVDYADWLCAKGAGILADTKVATPISLLGKKSLVSHCPLGIVAVISPWNYPFHISFTTVLAALAAGNSVLLKPSEVTPLMGVVEDLLMAAPLFYDCVQVLYGSGDTAQRMIAMKPNKVMFTGSASTGKKILAQAAPLLIPVELELGGKDAMLVFEDVDLSRTVAGCLWGGLTNAGQSCTSVESVYIHASIYAAFVDKLKAELARLVQNNGDQGDADLGAITADFQRSIIDEQVKEAQALGADVFTANDIAHQAVIAKGEQSSQPVSPKSVSELAFYPPTLIEGASDDMSVMHSETFGPVMTLHAFDDERELIERCNASEFGLSASVWSKDLTRAKRVAKQLEVGAVSINNVMLTEGNPNLPFGGTKQSGFGRVKGSEGLLGMTYSKAILIDKQSKNIEANWYPYTRQKYQLFDKLMMAMYGTGLKRWLDFAKVGLKLESFSQKKRGE</sequence>
<dbReference type="InterPro" id="IPR016162">
    <property type="entry name" value="Ald_DH_N"/>
</dbReference>
<evidence type="ECO:0000256" key="2">
    <source>
        <dbReference type="ARBA" id="ARBA00023002"/>
    </source>
</evidence>
<feature type="domain" description="Aldehyde dehydrogenase" evidence="6">
    <location>
        <begin position="21"/>
        <end position="481"/>
    </location>
</feature>
<evidence type="ECO:0000313" key="7">
    <source>
        <dbReference type="EMBL" id="MCL1127216.1"/>
    </source>
</evidence>
<dbReference type="InterPro" id="IPR016161">
    <property type="entry name" value="Ald_DH/histidinol_DH"/>
</dbReference>
<dbReference type="InterPro" id="IPR012394">
    <property type="entry name" value="Aldehyde_DH_NAD(P)"/>
</dbReference>
<comment type="caution">
    <text evidence="7">The sequence shown here is derived from an EMBL/GenBank/DDBJ whole genome shotgun (WGS) entry which is preliminary data.</text>
</comment>
<reference evidence="7 8" key="1">
    <citation type="submission" date="2022-01" db="EMBL/GenBank/DDBJ databases">
        <title>Whole genome-based taxonomy of the Shewanellaceae.</title>
        <authorList>
            <person name="Martin-Rodriguez A.J."/>
        </authorList>
    </citation>
    <scope>NUCLEOTIDE SEQUENCE [LARGE SCALE GENOMIC DNA]</scope>
    <source>
        <strain evidence="7 8">DSM 17177</strain>
    </source>
</reference>
<gene>
    <name evidence="7" type="ORF">L2764_22725</name>
</gene>
<dbReference type="PIRSF" id="PIRSF036492">
    <property type="entry name" value="ALDH"/>
    <property type="match status" value="1"/>
</dbReference>
<evidence type="ECO:0000259" key="6">
    <source>
        <dbReference type="Pfam" id="PF00171"/>
    </source>
</evidence>
<dbReference type="Proteomes" id="UP001203423">
    <property type="component" value="Unassembled WGS sequence"/>
</dbReference>
<dbReference type="PROSITE" id="PS00687">
    <property type="entry name" value="ALDEHYDE_DEHYDR_GLU"/>
    <property type="match status" value="1"/>
</dbReference>
<accession>A0ABT0LHM5</accession>
<dbReference type="InterPro" id="IPR016163">
    <property type="entry name" value="Ald_DH_C"/>
</dbReference>
<protein>
    <recommendedName>
        <fullName evidence="3">Aldehyde dehydrogenase</fullName>
    </recommendedName>
</protein>
<dbReference type="RefSeq" id="WP_248942612.1">
    <property type="nucleotide sequence ID" value="NZ_JAKIKS010000136.1"/>
</dbReference>
<dbReference type="Pfam" id="PF00171">
    <property type="entry name" value="Aldedh"/>
    <property type="match status" value="1"/>
</dbReference>
<organism evidence="7 8">
    <name type="scientific">Shewanella surugensis</name>
    <dbReference type="NCBI Taxonomy" id="212020"/>
    <lineage>
        <taxon>Bacteria</taxon>
        <taxon>Pseudomonadati</taxon>
        <taxon>Pseudomonadota</taxon>
        <taxon>Gammaproteobacteria</taxon>
        <taxon>Alteromonadales</taxon>
        <taxon>Shewanellaceae</taxon>
        <taxon>Shewanella</taxon>
    </lineage>
</organism>
<dbReference type="Gene3D" id="3.40.605.10">
    <property type="entry name" value="Aldehyde Dehydrogenase, Chain A, domain 1"/>
    <property type="match status" value="1"/>
</dbReference>